<evidence type="ECO:0000313" key="9">
    <source>
        <dbReference type="Proteomes" id="UP001209570"/>
    </source>
</evidence>
<protein>
    <recommendedName>
        <fullName evidence="5">Tetratricopeptide repeat protein 29</fullName>
    </recommendedName>
</protein>
<feature type="region of interest" description="Disordered" evidence="7">
    <location>
        <begin position="1"/>
        <end position="74"/>
    </location>
</feature>
<dbReference type="Pfam" id="PF13424">
    <property type="entry name" value="TPR_12"/>
    <property type="match status" value="1"/>
</dbReference>
<dbReference type="PANTHER" id="PTHR46630:SF1">
    <property type="entry name" value="TETRATRICOPEPTIDE REPEAT PROTEIN 29"/>
    <property type="match status" value="1"/>
</dbReference>
<evidence type="ECO:0000256" key="3">
    <source>
        <dbReference type="ARBA" id="ARBA00022737"/>
    </source>
</evidence>
<keyword evidence="3" id="KW-0677">Repeat</keyword>
<dbReference type="InterPro" id="IPR011990">
    <property type="entry name" value="TPR-like_helical_dom_sf"/>
</dbReference>
<feature type="compositionally biased region" description="Low complexity" evidence="7">
    <location>
        <begin position="12"/>
        <end position="31"/>
    </location>
</feature>
<evidence type="ECO:0000313" key="8">
    <source>
        <dbReference type="EMBL" id="KAJ0407914.1"/>
    </source>
</evidence>
<accession>A0AAD5QC81</accession>
<keyword evidence="2" id="KW-0963">Cytoplasm</keyword>
<evidence type="ECO:0000256" key="7">
    <source>
        <dbReference type="SAM" id="MobiDB-lite"/>
    </source>
</evidence>
<dbReference type="GO" id="GO:0005929">
    <property type="term" value="C:cilium"/>
    <property type="evidence" value="ECO:0007669"/>
    <property type="project" value="TreeGrafter"/>
</dbReference>
<evidence type="ECO:0000256" key="5">
    <source>
        <dbReference type="ARBA" id="ARBA00040665"/>
    </source>
</evidence>
<dbReference type="InterPro" id="IPR051476">
    <property type="entry name" value="Bac_ResReg_Asp_Phosphatase"/>
</dbReference>
<keyword evidence="4 6" id="KW-0802">TPR repeat</keyword>
<dbReference type="GO" id="GO:0005737">
    <property type="term" value="C:cytoplasm"/>
    <property type="evidence" value="ECO:0007669"/>
    <property type="project" value="UniProtKB-SubCell"/>
</dbReference>
<evidence type="ECO:0000256" key="4">
    <source>
        <dbReference type="ARBA" id="ARBA00022803"/>
    </source>
</evidence>
<comment type="subcellular location">
    <subcellularLocation>
        <location evidence="1">Cytoplasm</location>
    </subcellularLocation>
</comment>
<dbReference type="Proteomes" id="UP001209570">
    <property type="component" value="Unassembled WGS sequence"/>
</dbReference>
<dbReference type="Pfam" id="PF13176">
    <property type="entry name" value="TPR_7"/>
    <property type="match status" value="1"/>
</dbReference>
<organism evidence="8 9">
    <name type="scientific">Pythium insidiosum</name>
    <name type="common">Pythiosis disease agent</name>
    <dbReference type="NCBI Taxonomy" id="114742"/>
    <lineage>
        <taxon>Eukaryota</taxon>
        <taxon>Sar</taxon>
        <taxon>Stramenopiles</taxon>
        <taxon>Oomycota</taxon>
        <taxon>Peronosporomycetes</taxon>
        <taxon>Pythiales</taxon>
        <taxon>Pythiaceae</taxon>
        <taxon>Pythium</taxon>
    </lineage>
</organism>
<dbReference type="SMART" id="SM00028">
    <property type="entry name" value="TPR"/>
    <property type="match status" value="5"/>
</dbReference>
<dbReference type="PROSITE" id="PS50005">
    <property type="entry name" value="TPR"/>
    <property type="match status" value="2"/>
</dbReference>
<feature type="repeat" description="TPR" evidence="6">
    <location>
        <begin position="231"/>
        <end position="264"/>
    </location>
</feature>
<evidence type="ECO:0000256" key="6">
    <source>
        <dbReference type="PROSITE-ProRule" id="PRU00339"/>
    </source>
</evidence>
<dbReference type="GO" id="GO:0003341">
    <property type="term" value="P:cilium movement"/>
    <property type="evidence" value="ECO:0007669"/>
    <property type="project" value="TreeGrafter"/>
</dbReference>
<comment type="caution">
    <text evidence="8">The sequence shown here is derived from an EMBL/GenBank/DDBJ whole genome shotgun (WGS) entry which is preliminary data.</text>
</comment>
<dbReference type="EMBL" id="JAKCXM010000016">
    <property type="protein sequence ID" value="KAJ0407914.1"/>
    <property type="molecule type" value="Genomic_DNA"/>
</dbReference>
<proteinExistence type="predicted"/>
<feature type="compositionally biased region" description="Basic and acidic residues" evidence="7">
    <location>
        <begin position="1"/>
        <end position="11"/>
    </location>
</feature>
<reference evidence="8" key="1">
    <citation type="submission" date="2021-12" db="EMBL/GenBank/DDBJ databases">
        <title>Prjna785345.</title>
        <authorList>
            <person name="Rujirawat T."/>
            <person name="Krajaejun T."/>
        </authorList>
    </citation>
    <scope>NUCLEOTIDE SEQUENCE</scope>
    <source>
        <strain evidence="8">Pi057C3</strain>
    </source>
</reference>
<evidence type="ECO:0000256" key="2">
    <source>
        <dbReference type="ARBA" id="ARBA00022490"/>
    </source>
</evidence>
<name>A0AAD5QC81_PYTIN</name>
<sequence>MTQQRHERDARSSAATTGSSAVASSRRASAANVVPATGKKPTRSKPMRGATEADPHGPPSPPRASDVPAVDAGGGGPQLKLKEDICVQMLMGGFVQSYVDLFYLTHRREPRDGGASEPLAPAEIEFLRDQLVTAEHCKRRGDVGDVLGAYDSLATYCAEKNDLKTMIFFYDKCLEIARVVKDPLCEMRVLSKIGGGYHALQELQQAREYHEQHVAIAQIAYEHEDDAILRSEAFMQLARVYWDLAMRHEAQRQFEDAIDLYKKHLDCASKAGELDAVGDAQIRIGMCYNWLGQASNALPFLDAYVASCRKTGNVEGEGKACAELATAHETLGNKQLSIEFLNHYVAIASKADNLISQADACRRLGHIYTASQDFARAREMHEKNYELTPAVAAGTQDSTAMNCSRINVGASRANDRLTLFLTLVKDDFRGLLEWKNSRTLPTAD</sequence>
<dbReference type="Gene3D" id="1.25.40.10">
    <property type="entry name" value="Tetratricopeptide repeat domain"/>
    <property type="match status" value="2"/>
</dbReference>
<dbReference type="SUPFAM" id="SSF48452">
    <property type="entry name" value="TPR-like"/>
    <property type="match status" value="2"/>
</dbReference>
<feature type="repeat" description="TPR" evidence="6">
    <location>
        <begin position="358"/>
        <end position="391"/>
    </location>
</feature>
<keyword evidence="9" id="KW-1185">Reference proteome</keyword>
<dbReference type="AlphaFoldDB" id="A0AAD5QC81"/>
<evidence type="ECO:0000256" key="1">
    <source>
        <dbReference type="ARBA" id="ARBA00004496"/>
    </source>
</evidence>
<gene>
    <name evidence="8" type="ORF">P43SY_009201</name>
</gene>
<dbReference type="InterPro" id="IPR019734">
    <property type="entry name" value="TPR_rpt"/>
</dbReference>
<dbReference type="PANTHER" id="PTHR46630">
    <property type="entry name" value="TETRATRICOPEPTIDE REPEAT PROTEIN 29"/>
    <property type="match status" value="1"/>
</dbReference>